<dbReference type="InterPro" id="IPR051258">
    <property type="entry name" value="Diverse_Substrate_Transporter"/>
</dbReference>
<protein>
    <submittedName>
        <fullName evidence="8">Permease</fullName>
    </submittedName>
</protein>
<evidence type="ECO:0000259" key="7">
    <source>
        <dbReference type="Pfam" id="PF00892"/>
    </source>
</evidence>
<feature type="transmembrane region" description="Helical" evidence="6">
    <location>
        <begin position="43"/>
        <end position="67"/>
    </location>
</feature>
<dbReference type="KEGG" id="pmaw:MACH26_33940"/>
<feature type="transmembrane region" description="Helical" evidence="6">
    <location>
        <begin position="14"/>
        <end position="37"/>
    </location>
</feature>
<name>A0AA48HXV1_9ALTE</name>
<dbReference type="EMBL" id="AP027272">
    <property type="protein sequence ID" value="BDX07873.1"/>
    <property type="molecule type" value="Genomic_DNA"/>
</dbReference>
<organism evidence="8 9">
    <name type="scientific">Planctobacterium marinum</name>
    <dbReference type="NCBI Taxonomy" id="1631968"/>
    <lineage>
        <taxon>Bacteria</taxon>
        <taxon>Pseudomonadati</taxon>
        <taxon>Pseudomonadota</taxon>
        <taxon>Gammaproteobacteria</taxon>
        <taxon>Alteromonadales</taxon>
        <taxon>Alteromonadaceae</taxon>
        <taxon>Planctobacterium</taxon>
    </lineage>
</organism>
<accession>A0AA48HXV1</accession>
<sequence>MISPNHPVSGQRKIGILLAVLGTVLFSFKSIVIKLAYQYEIDAYQVIALRMLFSAPIYLIILAFLCWRKPIPLQTLNTNKWTILASGVLGYYLASLLDLKGLELISAQLERLILYTYPGFVMLFSWLVWRTMPGKNTIFALIATWLGIFTVLGVEIQNNMLDVLWGGTLVLISAAAFGGYLILSKSGIAKLGSQQFTCFAMLVASICVGGHLSLIGDVTISGLPWPVYGHVLILALVCTVIPSLLIAAAISRIGPQQTSILGGLGPIMTALSAVYLLQEPFGLAHLLGTGLVMLGVYLVATEKKVT</sequence>
<dbReference type="Proteomes" id="UP001333710">
    <property type="component" value="Chromosome"/>
</dbReference>
<keyword evidence="4 6" id="KW-1133">Transmembrane helix</keyword>
<evidence type="ECO:0000256" key="4">
    <source>
        <dbReference type="ARBA" id="ARBA00022989"/>
    </source>
</evidence>
<dbReference type="InterPro" id="IPR000620">
    <property type="entry name" value="EamA_dom"/>
</dbReference>
<feature type="transmembrane region" description="Helical" evidence="6">
    <location>
        <begin position="260"/>
        <end position="277"/>
    </location>
</feature>
<evidence type="ECO:0000256" key="3">
    <source>
        <dbReference type="ARBA" id="ARBA00022692"/>
    </source>
</evidence>
<feature type="transmembrane region" description="Helical" evidence="6">
    <location>
        <begin position="283"/>
        <end position="300"/>
    </location>
</feature>
<dbReference type="PANTHER" id="PTHR42920">
    <property type="entry name" value="OS03G0707200 PROTEIN-RELATED"/>
    <property type="match status" value="1"/>
</dbReference>
<comment type="subcellular location">
    <subcellularLocation>
        <location evidence="1">Cell membrane</location>
        <topology evidence="1">Multi-pass membrane protein</topology>
    </subcellularLocation>
</comment>
<feature type="transmembrane region" description="Helical" evidence="6">
    <location>
        <begin position="112"/>
        <end position="129"/>
    </location>
</feature>
<dbReference type="GO" id="GO:0005886">
    <property type="term" value="C:plasma membrane"/>
    <property type="evidence" value="ECO:0007669"/>
    <property type="project" value="UniProtKB-SubCell"/>
</dbReference>
<reference evidence="8" key="1">
    <citation type="submission" date="2023-01" db="EMBL/GenBank/DDBJ databases">
        <title>Complete genome sequence of Planctobacterium marinum strain Dej080120_11.</title>
        <authorList>
            <person name="Ueki S."/>
            <person name="Maruyama F."/>
        </authorList>
    </citation>
    <scope>NUCLEOTIDE SEQUENCE</scope>
    <source>
        <strain evidence="8">Dej080120_11</strain>
    </source>
</reference>
<dbReference type="RefSeq" id="WP_338293972.1">
    <property type="nucleotide sequence ID" value="NZ_AP027272.1"/>
</dbReference>
<keyword evidence="5 6" id="KW-0472">Membrane</keyword>
<evidence type="ECO:0000256" key="2">
    <source>
        <dbReference type="ARBA" id="ARBA00022475"/>
    </source>
</evidence>
<feature type="transmembrane region" description="Helical" evidence="6">
    <location>
        <begin position="163"/>
        <end position="183"/>
    </location>
</feature>
<feature type="transmembrane region" description="Helical" evidence="6">
    <location>
        <begin position="138"/>
        <end position="157"/>
    </location>
</feature>
<dbReference type="PANTHER" id="PTHR42920:SF5">
    <property type="entry name" value="EAMA DOMAIN-CONTAINING PROTEIN"/>
    <property type="match status" value="1"/>
</dbReference>
<feature type="transmembrane region" description="Helical" evidence="6">
    <location>
        <begin position="79"/>
        <end position="97"/>
    </location>
</feature>
<evidence type="ECO:0000256" key="6">
    <source>
        <dbReference type="SAM" id="Phobius"/>
    </source>
</evidence>
<evidence type="ECO:0000256" key="1">
    <source>
        <dbReference type="ARBA" id="ARBA00004651"/>
    </source>
</evidence>
<dbReference type="Gene3D" id="1.10.3730.20">
    <property type="match status" value="1"/>
</dbReference>
<feature type="transmembrane region" description="Helical" evidence="6">
    <location>
        <begin position="227"/>
        <end position="248"/>
    </location>
</feature>
<proteinExistence type="predicted"/>
<keyword evidence="2" id="KW-1003">Cell membrane</keyword>
<feature type="domain" description="EamA" evidence="7">
    <location>
        <begin position="165"/>
        <end position="300"/>
    </location>
</feature>
<gene>
    <name evidence="8" type="ORF">MACH26_33940</name>
</gene>
<feature type="transmembrane region" description="Helical" evidence="6">
    <location>
        <begin position="195"/>
        <end position="215"/>
    </location>
</feature>
<keyword evidence="9" id="KW-1185">Reference proteome</keyword>
<dbReference type="SUPFAM" id="SSF103481">
    <property type="entry name" value="Multidrug resistance efflux transporter EmrE"/>
    <property type="match status" value="2"/>
</dbReference>
<evidence type="ECO:0000313" key="8">
    <source>
        <dbReference type="EMBL" id="BDX07873.1"/>
    </source>
</evidence>
<keyword evidence="3 6" id="KW-0812">Transmembrane</keyword>
<feature type="domain" description="EamA" evidence="7">
    <location>
        <begin position="14"/>
        <end position="152"/>
    </location>
</feature>
<dbReference type="Pfam" id="PF00892">
    <property type="entry name" value="EamA"/>
    <property type="match status" value="2"/>
</dbReference>
<evidence type="ECO:0000313" key="9">
    <source>
        <dbReference type="Proteomes" id="UP001333710"/>
    </source>
</evidence>
<dbReference type="InterPro" id="IPR037185">
    <property type="entry name" value="EmrE-like"/>
</dbReference>
<evidence type="ECO:0000256" key="5">
    <source>
        <dbReference type="ARBA" id="ARBA00023136"/>
    </source>
</evidence>
<dbReference type="AlphaFoldDB" id="A0AA48HXV1"/>